<evidence type="ECO:0000313" key="3">
    <source>
        <dbReference type="EMBL" id="AWL68866.1"/>
    </source>
</evidence>
<reference evidence="6" key="5">
    <citation type="submission" date="2018-06" db="EMBL/GenBank/DDBJ databases">
        <authorList>
            <person name="Martins R.C."/>
            <person name="Perdigao-Neto L.V."/>
            <person name="Costa S.F."/>
            <person name="Levin A.S.S."/>
        </authorList>
    </citation>
    <scope>NUCLEOTIDE SEQUENCE</scope>
    <source>
        <strain evidence="6">1283</strain>
    </source>
</reference>
<reference evidence="3 8" key="3">
    <citation type="submission" date="2018-05" db="EMBL/GenBank/DDBJ databases">
        <title>Klebsiella quasipneumonaiae provides a window into carbapenemase gene transfer, plasmid rearrangements and nosocomial acquisition from the hospital environment.</title>
        <authorList>
            <person name="Mathers A.J."/>
            <person name="Vegesana K."/>
            <person name="Stoesser N."/>
            <person name="Crook D."/>
            <person name="Vaughan A."/>
            <person name="Barry K."/>
            <person name="Parikh H."/>
            <person name="Sebra R."/>
            <person name="Kotay S."/>
            <person name="Walker A.S."/>
            <person name="Sheppard A.E."/>
        </authorList>
    </citation>
    <scope>NUCLEOTIDE SEQUENCE [LARGE SCALE GENOMIC DNA]</scope>
    <source>
        <strain evidence="3 8">CAV1761</strain>
    </source>
</reference>
<dbReference type="Proteomes" id="UP000247823">
    <property type="component" value="Unassembled WGS sequence"/>
</dbReference>
<dbReference type="RefSeq" id="WP_038876020.1">
    <property type="nucleotide sequence ID" value="NZ_CABMHU010000103.1"/>
</dbReference>
<dbReference type="Proteomes" id="UP000245399">
    <property type="component" value="Chromosome"/>
</dbReference>
<gene>
    <name evidence="5" type="ORF">AN695_0213525</name>
    <name evidence="3" type="ORF">DKC05_15050</name>
    <name evidence="6" type="ORF">DMW51_17145</name>
    <name evidence="4" type="ORF">SJ435_11570</name>
</gene>
<keyword evidence="1 4" id="KW-0808">Transferase</keyword>
<evidence type="ECO:0000313" key="6">
    <source>
        <dbReference type="EMBL" id="PYA64591.1"/>
    </source>
</evidence>
<name>A0A0G3SMY7_SERMA</name>
<dbReference type="SUPFAM" id="SSF56214">
    <property type="entry name" value="4'-phosphopantetheinyl transferase"/>
    <property type="match status" value="2"/>
</dbReference>
<dbReference type="EMBL" id="LJEX02000079">
    <property type="protein sequence ID" value="OCO86522.1"/>
    <property type="molecule type" value="Genomic_DNA"/>
</dbReference>
<feature type="domain" description="4'-phosphopantetheinyl transferase" evidence="2">
    <location>
        <begin position="99"/>
        <end position="181"/>
    </location>
</feature>
<dbReference type="GO" id="GO:0008897">
    <property type="term" value="F:holo-[acyl-carrier-protein] synthase activity"/>
    <property type="evidence" value="ECO:0007669"/>
    <property type="project" value="InterPro"/>
</dbReference>
<evidence type="ECO:0000313" key="10">
    <source>
        <dbReference type="Proteomes" id="UP001275057"/>
    </source>
</evidence>
<dbReference type="Gene3D" id="3.90.470.20">
    <property type="entry name" value="4'-phosphopantetheinyl transferase domain"/>
    <property type="match status" value="1"/>
</dbReference>
<proteinExistence type="predicted"/>
<evidence type="ECO:0000313" key="4">
    <source>
        <dbReference type="EMBL" id="MDX7083033.1"/>
    </source>
</evidence>
<evidence type="ECO:0000313" key="9">
    <source>
        <dbReference type="Proteomes" id="UP000247823"/>
    </source>
</evidence>
<sequence length="241" mass="26536">MACHFARWTPASAVLDTQRLSDEVIAATRTFSVKRRTRFLQGRILLAEMMFYLYGLPTLPPIATTPTGRPCFADHQLPDFSLAYASNTVGVLLSDEGKVGLDIEVMRARGTRQSALQHAHQTPAESAWIGAQDDRLEAETQLWSIRQSVLKISGLGNSGQATLRLHPFSGHLRSSATPDVQVMSDADEYLSWACAGSPGLDRLLCWRYEERRGLHKDGEISPRSPAASSRFVKLTGLKTPG</sequence>
<reference evidence="6" key="4">
    <citation type="submission" date="2018-06" db="EMBL/GenBank/DDBJ databases">
        <title>Serratia marcescens genome sequencing and assembly.</title>
        <authorList>
            <person name="Martins R.C.R."/>
            <person name="Perdigao-Neto L.V."/>
            <person name="Costa S.F."/>
            <person name="Levin A.S.S."/>
        </authorList>
    </citation>
    <scope>NUCLEOTIDE SEQUENCE</scope>
    <source>
        <strain evidence="6">1283</strain>
    </source>
</reference>
<evidence type="ECO:0000313" key="8">
    <source>
        <dbReference type="Proteomes" id="UP000245399"/>
    </source>
</evidence>
<dbReference type="EMBL" id="CP029449">
    <property type="protein sequence ID" value="AWL68866.1"/>
    <property type="molecule type" value="Genomic_DNA"/>
</dbReference>
<dbReference type="Proteomes" id="UP000050489">
    <property type="component" value="Unassembled WGS sequence"/>
</dbReference>
<reference evidence="7" key="1">
    <citation type="submission" date="2016-04" db="EMBL/GenBank/DDBJ databases">
        <authorList>
            <person name="Osei Sekyere J."/>
            <person name="Sivertsen A."/>
            <person name="Pedersen A.T."/>
            <person name="Sundsfjord A."/>
        </authorList>
    </citation>
    <scope>NUCLEOTIDE SEQUENCE [LARGE SCALE GENOMIC DNA]</scope>
    <source>
        <strain evidence="7">945174350</strain>
    </source>
</reference>
<reference evidence="5" key="2">
    <citation type="journal article" date="2017" name="PLoS ONE">
        <title>Genomic and phenotypic characterisation of fluoroquinolone resistance mechanisms in Enterobacteriaceae in Durban, South Africa.</title>
        <authorList>
            <person name="Osei Sekyere J."/>
            <person name="Amoako D.G."/>
        </authorList>
    </citation>
    <scope>NUCLEOTIDE SEQUENCE</scope>
    <source>
        <strain evidence="5">945174350</strain>
    </source>
</reference>
<dbReference type="Pfam" id="PF01648">
    <property type="entry name" value="ACPS"/>
    <property type="match status" value="1"/>
</dbReference>
<dbReference type="EMBL" id="JAXABG010000006">
    <property type="protein sequence ID" value="MDX7083033.1"/>
    <property type="molecule type" value="Genomic_DNA"/>
</dbReference>
<accession>A0A0G3SMY7</accession>
<dbReference type="Proteomes" id="UP001275057">
    <property type="component" value="Unassembled WGS sequence"/>
</dbReference>
<evidence type="ECO:0000313" key="5">
    <source>
        <dbReference type="EMBL" id="OCO86522.1"/>
    </source>
</evidence>
<reference evidence="4 10" key="6">
    <citation type="submission" date="2023-11" db="EMBL/GenBank/DDBJ databases">
        <title>Detection of rare carbapenemases in Enterobacterales - comparison of two colorimetric and two CIM-based carbapenemase assays.</title>
        <authorList>
            <person name="Schaffarczyk L."/>
            <person name="Noster J."/>
            <person name="Stelzer Y."/>
            <person name="Sattler J."/>
            <person name="Gatermann S."/>
            <person name="Hamprecht A."/>
        </authorList>
    </citation>
    <scope>NUCLEOTIDE SEQUENCE [LARGE SCALE GENOMIC DNA]</scope>
    <source>
        <strain evidence="4 10">CIM-Carb-136</strain>
    </source>
</reference>
<dbReference type="GO" id="GO:0000287">
    <property type="term" value="F:magnesium ion binding"/>
    <property type="evidence" value="ECO:0007669"/>
    <property type="project" value="InterPro"/>
</dbReference>
<dbReference type="EMBL" id="QJQB01000404">
    <property type="protein sequence ID" value="PYA64591.1"/>
    <property type="molecule type" value="Genomic_DNA"/>
</dbReference>
<evidence type="ECO:0000259" key="2">
    <source>
        <dbReference type="Pfam" id="PF01648"/>
    </source>
</evidence>
<dbReference type="AlphaFoldDB" id="A0A0G3SMY7"/>
<organism evidence="5 7">
    <name type="scientific">Serratia marcescens</name>
    <dbReference type="NCBI Taxonomy" id="615"/>
    <lineage>
        <taxon>Bacteria</taxon>
        <taxon>Pseudomonadati</taxon>
        <taxon>Pseudomonadota</taxon>
        <taxon>Gammaproteobacteria</taxon>
        <taxon>Enterobacterales</taxon>
        <taxon>Yersiniaceae</taxon>
        <taxon>Serratia</taxon>
    </lineage>
</organism>
<dbReference type="InterPro" id="IPR037143">
    <property type="entry name" value="4-PPantetheinyl_Trfase_dom_sf"/>
</dbReference>
<evidence type="ECO:0000313" key="7">
    <source>
        <dbReference type="Proteomes" id="UP000050489"/>
    </source>
</evidence>
<dbReference type="InterPro" id="IPR008278">
    <property type="entry name" value="4-PPantetheinyl_Trfase_dom"/>
</dbReference>
<protein>
    <submittedName>
        <fullName evidence="4">4'-phosphopantetheinyl transferase superfamily protein</fullName>
    </submittedName>
</protein>
<evidence type="ECO:0000256" key="1">
    <source>
        <dbReference type="ARBA" id="ARBA00022679"/>
    </source>
</evidence>
<keyword evidence="9" id="KW-1185">Reference proteome</keyword>